<keyword evidence="1" id="KW-0812">Transmembrane</keyword>
<dbReference type="EMBL" id="BAABJJ010000014">
    <property type="protein sequence ID" value="GAA4941854.1"/>
    <property type="molecule type" value="Genomic_DNA"/>
</dbReference>
<protein>
    <recommendedName>
        <fullName evidence="4">O-antigen ligase like membrane protein</fullName>
    </recommendedName>
</protein>
<feature type="transmembrane region" description="Helical" evidence="1">
    <location>
        <begin position="204"/>
        <end position="222"/>
    </location>
</feature>
<name>A0ABP9GFW8_9FLAO</name>
<reference evidence="3" key="1">
    <citation type="journal article" date="2019" name="Int. J. Syst. Evol. Microbiol.">
        <title>The Global Catalogue of Microorganisms (GCM) 10K type strain sequencing project: providing services to taxonomists for standard genome sequencing and annotation.</title>
        <authorList>
            <consortium name="The Broad Institute Genomics Platform"/>
            <consortium name="The Broad Institute Genome Sequencing Center for Infectious Disease"/>
            <person name="Wu L."/>
            <person name="Ma J."/>
        </authorList>
    </citation>
    <scope>NUCLEOTIDE SEQUENCE [LARGE SCALE GENOMIC DNA]</scope>
    <source>
        <strain evidence="3">JCM 18285</strain>
    </source>
</reference>
<keyword evidence="1" id="KW-1133">Transmembrane helix</keyword>
<comment type="caution">
    <text evidence="2">The sequence shown here is derived from an EMBL/GenBank/DDBJ whole genome shotgun (WGS) entry which is preliminary data.</text>
</comment>
<keyword evidence="1" id="KW-0472">Membrane</keyword>
<feature type="transmembrane region" description="Helical" evidence="1">
    <location>
        <begin position="353"/>
        <end position="384"/>
    </location>
</feature>
<feature type="transmembrane region" description="Helical" evidence="1">
    <location>
        <begin position="179"/>
        <end position="197"/>
    </location>
</feature>
<feature type="transmembrane region" description="Helical" evidence="1">
    <location>
        <begin position="140"/>
        <end position="159"/>
    </location>
</feature>
<feature type="transmembrane region" description="Helical" evidence="1">
    <location>
        <begin position="111"/>
        <end position="128"/>
    </location>
</feature>
<evidence type="ECO:0008006" key="4">
    <source>
        <dbReference type="Google" id="ProtNLM"/>
    </source>
</evidence>
<feature type="transmembrane region" description="Helical" evidence="1">
    <location>
        <begin position="20"/>
        <end position="39"/>
    </location>
</feature>
<sequence length="389" mass="45653">MKEVGENCKDKMKLLEKFKLLFINYHEVIFGFLLLSLGFDFITKTVNFYGFEIVKFSKFLKAIFLVYSLLFIIINFKYVYNKLRVPIVIIIVLSVVFLLKNNFSENYMLEYIRYIFPLLAFPLMYFAYKNKGEKLLVKLYTLFKWLIFINFLLVFFGLLFEIKIFDTYYAQRFGVNGFLLSQGFAPFFYLSATILFWEFNDKKMLLLVFILCILSGVKGVYFGEFLLLSMLVFWSKKLSRGFKHVIIVILSLVFFCLLLFLYSKPIFREVYDSDGILSAIFSYRNDYTVSLYKQITPDNYSLLIGATNLQKLRLELQIIDVILFFGLIGLICYTVFLSWLYRSLVKTDVSKAFFISVVVLSTLSGNLLYIPLSLMLMFLVLIALKKQGN</sequence>
<evidence type="ECO:0000256" key="1">
    <source>
        <dbReference type="SAM" id="Phobius"/>
    </source>
</evidence>
<accession>A0ABP9GFW8</accession>
<evidence type="ECO:0000313" key="2">
    <source>
        <dbReference type="EMBL" id="GAA4941854.1"/>
    </source>
</evidence>
<gene>
    <name evidence="2" type="ORF">GCM10023314_13580</name>
</gene>
<proteinExistence type="predicted"/>
<keyword evidence="3" id="KW-1185">Reference proteome</keyword>
<organism evidence="2 3">
    <name type="scientific">Algibacter agarivorans</name>
    <dbReference type="NCBI Taxonomy" id="1109741"/>
    <lineage>
        <taxon>Bacteria</taxon>
        <taxon>Pseudomonadati</taxon>
        <taxon>Bacteroidota</taxon>
        <taxon>Flavobacteriia</taxon>
        <taxon>Flavobacteriales</taxon>
        <taxon>Flavobacteriaceae</taxon>
        <taxon>Algibacter</taxon>
    </lineage>
</organism>
<feature type="transmembrane region" description="Helical" evidence="1">
    <location>
        <begin position="59"/>
        <end position="76"/>
    </location>
</feature>
<feature type="transmembrane region" description="Helical" evidence="1">
    <location>
        <begin position="242"/>
        <end position="262"/>
    </location>
</feature>
<feature type="transmembrane region" description="Helical" evidence="1">
    <location>
        <begin position="83"/>
        <end position="99"/>
    </location>
</feature>
<evidence type="ECO:0000313" key="3">
    <source>
        <dbReference type="Proteomes" id="UP001501302"/>
    </source>
</evidence>
<dbReference type="Proteomes" id="UP001501302">
    <property type="component" value="Unassembled WGS sequence"/>
</dbReference>
<feature type="transmembrane region" description="Helical" evidence="1">
    <location>
        <begin position="318"/>
        <end position="341"/>
    </location>
</feature>